<keyword evidence="1" id="KW-0489">Methyltransferase</keyword>
<name>A0ABS2C9Q6_9NEIS</name>
<reference evidence="1 2" key="1">
    <citation type="submission" date="2019-11" db="EMBL/GenBank/DDBJ databases">
        <title>Novel Deefgea species.</title>
        <authorList>
            <person name="Han J.-H."/>
        </authorList>
    </citation>
    <scope>NUCLEOTIDE SEQUENCE [LARGE SCALE GENOMIC DNA]</scope>
    <source>
        <strain evidence="1 2">LMG 24817</strain>
    </source>
</reference>
<organism evidence="1 2">
    <name type="scientific">Deefgea chitinilytica</name>
    <dbReference type="NCBI Taxonomy" id="570276"/>
    <lineage>
        <taxon>Bacteria</taxon>
        <taxon>Pseudomonadati</taxon>
        <taxon>Pseudomonadota</taxon>
        <taxon>Betaproteobacteria</taxon>
        <taxon>Neisseriales</taxon>
        <taxon>Chitinibacteraceae</taxon>
        <taxon>Deefgea</taxon>
    </lineage>
</organism>
<protein>
    <submittedName>
        <fullName evidence="1">Pseudaminic acid biosynthesis-associated methylase</fullName>
    </submittedName>
</protein>
<evidence type="ECO:0000313" key="2">
    <source>
        <dbReference type="Proteomes" id="UP001195660"/>
    </source>
</evidence>
<evidence type="ECO:0000313" key="1">
    <source>
        <dbReference type="EMBL" id="MBM5570885.1"/>
    </source>
</evidence>
<gene>
    <name evidence="1" type="ORF">GM173_04740</name>
</gene>
<proteinExistence type="predicted"/>
<dbReference type="Proteomes" id="UP001195660">
    <property type="component" value="Unassembled WGS sequence"/>
</dbReference>
<dbReference type="RefSeq" id="WP_203570156.1">
    <property type="nucleotide sequence ID" value="NZ_WOFE01000001.1"/>
</dbReference>
<dbReference type="SUPFAM" id="SSF53335">
    <property type="entry name" value="S-adenosyl-L-methionine-dependent methyltransferases"/>
    <property type="match status" value="1"/>
</dbReference>
<comment type="caution">
    <text evidence="1">The sequence shown here is derived from an EMBL/GenBank/DDBJ whole genome shotgun (WGS) entry which is preliminary data.</text>
</comment>
<dbReference type="GO" id="GO:0032259">
    <property type="term" value="P:methylation"/>
    <property type="evidence" value="ECO:0007669"/>
    <property type="project" value="UniProtKB-KW"/>
</dbReference>
<keyword evidence="1" id="KW-0808">Transferase</keyword>
<dbReference type="InterPro" id="IPR029063">
    <property type="entry name" value="SAM-dependent_MTases_sf"/>
</dbReference>
<dbReference type="EMBL" id="WOFE01000001">
    <property type="protein sequence ID" value="MBM5570885.1"/>
    <property type="molecule type" value="Genomic_DNA"/>
</dbReference>
<accession>A0ABS2C9Q6</accession>
<keyword evidence="2" id="KW-1185">Reference proteome</keyword>
<sequence length="205" mass="23731">MRELTEQEQFWRGKFGNDYVERNQSDTLLAANVALFVKVLGHCQPVQSILEFGTNCGMNLRALYQLIPTAKLLGVELNQKACEQANQLGIAEVWQGSLFDYPIAEKVDLSFTKGVLIHLAPDLLHKAYDQLYHSSQRYILIAEYYNPSPVEVNYRGNQGKLFKRDFAGEMLDFYPDLQLRAYGFAYHRDPLFPQDDINWFLLEKR</sequence>
<dbReference type="GO" id="GO:0008168">
    <property type="term" value="F:methyltransferase activity"/>
    <property type="evidence" value="ECO:0007669"/>
    <property type="project" value="UniProtKB-KW"/>
</dbReference>
<dbReference type="InterPro" id="IPR020027">
    <property type="entry name" value="Pseudamin_synth-assoc_MeTrfase"/>
</dbReference>
<dbReference type="NCBIfam" id="TIGR03587">
    <property type="entry name" value="Pse_Me-ase"/>
    <property type="match status" value="1"/>
</dbReference>
<dbReference type="Gene3D" id="3.40.50.150">
    <property type="entry name" value="Vaccinia Virus protein VP39"/>
    <property type="match status" value="1"/>
</dbReference>